<dbReference type="EC" id="2.5.1.-" evidence="3"/>
<dbReference type="InterPro" id="IPR015422">
    <property type="entry name" value="PyrdxlP-dep_Trfase_small"/>
</dbReference>
<dbReference type="InterPro" id="IPR015421">
    <property type="entry name" value="PyrdxlP-dep_Trfase_major"/>
</dbReference>
<evidence type="ECO:0000256" key="5">
    <source>
        <dbReference type="SAM" id="MobiDB-lite"/>
    </source>
</evidence>
<keyword evidence="7" id="KW-1185">Reference proteome</keyword>
<dbReference type="Pfam" id="PF01053">
    <property type="entry name" value="Cys_Met_Meta_PP"/>
    <property type="match status" value="1"/>
</dbReference>
<dbReference type="NCBIfam" id="TIGR01325">
    <property type="entry name" value="O_suc_HS_sulf"/>
    <property type="match status" value="1"/>
</dbReference>
<keyword evidence="3" id="KW-0028">Amino-acid biosynthesis</keyword>
<dbReference type="PIRSF" id="PIRSF001434">
    <property type="entry name" value="CGS"/>
    <property type="match status" value="1"/>
</dbReference>
<dbReference type="InterPro" id="IPR015424">
    <property type="entry name" value="PyrdxlP-dep_Trfase"/>
</dbReference>
<dbReference type="PROSITE" id="PS00868">
    <property type="entry name" value="CYS_MET_METAB_PP"/>
    <property type="match status" value="1"/>
</dbReference>
<gene>
    <name evidence="3" type="primary">metZ</name>
    <name evidence="6" type="ORF">J2X16_000218</name>
</gene>
<dbReference type="EMBL" id="JAVDXQ010000001">
    <property type="protein sequence ID" value="MDR7294897.1"/>
    <property type="molecule type" value="Genomic_DNA"/>
</dbReference>
<feature type="modified residue" description="N6-(pyridoxal phosphate)lysine" evidence="3">
    <location>
        <position position="219"/>
    </location>
</feature>
<reference evidence="6 7" key="1">
    <citation type="submission" date="2023-07" db="EMBL/GenBank/DDBJ databases">
        <title>Sorghum-associated microbial communities from plants grown in Nebraska, USA.</title>
        <authorList>
            <person name="Schachtman D."/>
        </authorList>
    </citation>
    <scope>NUCLEOTIDE SEQUENCE [LARGE SCALE GENOMIC DNA]</scope>
    <source>
        <strain evidence="6 7">BE310</strain>
    </source>
</reference>
<comment type="similarity">
    <text evidence="3">Belongs to the trans-sulfuration enzymes family. MetZ subfamily.</text>
</comment>
<comment type="subunit">
    <text evidence="3">Homotetramer.</text>
</comment>
<dbReference type="RefSeq" id="WP_310340665.1">
    <property type="nucleotide sequence ID" value="NZ_JAVDXQ010000001.1"/>
</dbReference>
<dbReference type="InterPro" id="IPR000277">
    <property type="entry name" value="Cys/Met-Metab_PyrdxlP-dep_enz"/>
</dbReference>
<dbReference type="InterPro" id="IPR006234">
    <property type="entry name" value="O-succ-hSer_sulfhydrylase"/>
</dbReference>
<dbReference type="PANTHER" id="PTHR11808">
    <property type="entry name" value="TRANS-SULFURATION ENZYME FAMILY MEMBER"/>
    <property type="match status" value="1"/>
</dbReference>
<evidence type="ECO:0000313" key="6">
    <source>
        <dbReference type="EMBL" id="MDR7294897.1"/>
    </source>
</evidence>
<evidence type="ECO:0000256" key="3">
    <source>
        <dbReference type="HAMAP-Rule" id="MF_02056"/>
    </source>
</evidence>
<accession>A0ABU1Z2Q4</accession>
<proteinExistence type="inferred from homology"/>
<dbReference type="NCBIfam" id="NF006003">
    <property type="entry name" value="PRK08133.1"/>
    <property type="match status" value="1"/>
</dbReference>
<comment type="pathway">
    <text evidence="3">Amino-acid biosynthesis; L-methionine biosynthesis via de novo pathway; L-homocysteine from O-succinyl-L-homoserine: step 1/1.</text>
</comment>
<keyword evidence="2 3" id="KW-0663">Pyridoxal phosphate</keyword>
<evidence type="ECO:0000256" key="2">
    <source>
        <dbReference type="ARBA" id="ARBA00022898"/>
    </source>
</evidence>
<keyword evidence="3 6" id="KW-0808">Transferase</keyword>
<feature type="region of interest" description="Disordered" evidence="5">
    <location>
        <begin position="1"/>
        <end position="21"/>
    </location>
</feature>
<dbReference type="Gene3D" id="3.90.1150.10">
    <property type="entry name" value="Aspartate Aminotransferase, domain 1"/>
    <property type="match status" value="1"/>
</dbReference>
<comment type="function">
    <text evidence="3">Catalyzes the formation of L-homocysteine from O-succinyl-L-homoserine (OSHS) and hydrogen sulfide.</text>
</comment>
<protein>
    <recommendedName>
        <fullName evidence="3">O-succinylhomoserine sulfhydrylase</fullName>
        <shortName evidence="3">OSH sulfhydrylase</shortName>
        <shortName evidence="3">OSHS sulfhydrylase</shortName>
        <ecNumber evidence="3">2.5.1.-</ecNumber>
    </recommendedName>
</protein>
<sequence length="416" mass="44533">MSDPSCQDNGRRSLPEGLRPETLAIRTGLPRSQHGEHSEGLFLTTAYVQADAETSARKFANSEDFTYSRTSNPTVRSLEARMAALESTEGAIATSTGMSAILLLGMGLLKAGDHVICSRSVFGSTINLFAKEFGKFGVETSFVSQTDLAEWRAAIKPTTKLFFAETPTNPLTEICDIRALAELAHSAGAILAVDNTYSTPALQRPTEMGADIVMHSATKYMDGQGRVMAGALCGPNRFIRDVFGPVLRTVGMTLAPFNAWVVLKGLETMALRMKAQSEQALAVARWLEAQPEVARVYYPGLASHPQHELALRQQSGQGGAVLSFDVKGRHGESGPEAARAGAFHVIDSTRVVSIATNLGDTKTIITHPATTSHGRLTEAQRQAAGIGQGLIRLAVGLEHVDDICDDLARGLSTLRS</sequence>
<comment type="caution">
    <text evidence="6">The sequence shown here is derived from an EMBL/GenBank/DDBJ whole genome shotgun (WGS) entry which is preliminary data.</text>
</comment>
<organism evidence="6 7">
    <name type="scientific">Pelomonas aquatica</name>
    <dbReference type="NCBI Taxonomy" id="431058"/>
    <lineage>
        <taxon>Bacteria</taxon>
        <taxon>Pseudomonadati</taxon>
        <taxon>Pseudomonadota</taxon>
        <taxon>Betaproteobacteria</taxon>
        <taxon>Burkholderiales</taxon>
        <taxon>Sphaerotilaceae</taxon>
        <taxon>Roseateles</taxon>
    </lineage>
</organism>
<dbReference type="GO" id="GO:0016740">
    <property type="term" value="F:transferase activity"/>
    <property type="evidence" value="ECO:0007669"/>
    <property type="project" value="UniProtKB-KW"/>
</dbReference>
<dbReference type="CDD" id="cd00614">
    <property type="entry name" value="CGS_like"/>
    <property type="match status" value="1"/>
</dbReference>
<evidence type="ECO:0000256" key="4">
    <source>
        <dbReference type="RuleBase" id="RU362118"/>
    </source>
</evidence>
<dbReference type="HAMAP" id="MF_02056">
    <property type="entry name" value="MetZ"/>
    <property type="match status" value="1"/>
</dbReference>
<dbReference type="Proteomes" id="UP001180536">
    <property type="component" value="Unassembled WGS sequence"/>
</dbReference>
<dbReference type="SUPFAM" id="SSF53383">
    <property type="entry name" value="PLP-dependent transferases"/>
    <property type="match status" value="1"/>
</dbReference>
<comment type="catalytic activity">
    <reaction evidence="3">
        <text>O-succinyl-L-homoserine + hydrogen sulfide = L-homocysteine + succinate</text>
        <dbReference type="Rhea" id="RHEA:27826"/>
        <dbReference type="ChEBI" id="CHEBI:29919"/>
        <dbReference type="ChEBI" id="CHEBI:30031"/>
        <dbReference type="ChEBI" id="CHEBI:57661"/>
        <dbReference type="ChEBI" id="CHEBI:58199"/>
    </reaction>
</comment>
<keyword evidence="3" id="KW-0486">Methionine biosynthesis</keyword>
<dbReference type="Gene3D" id="3.40.640.10">
    <property type="entry name" value="Type I PLP-dependent aspartate aminotransferase-like (Major domain)"/>
    <property type="match status" value="1"/>
</dbReference>
<evidence type="ECO:0000256" key="1">
    <source>
        <dbReference type="ARBA" id="ARBA00001933"/>
    </source>
</evidence>
<name>A0ABU1Z2Q4_9BURK</name>
<dbReference type="InterPro" id="IPR054542">
    <property type="entry name" value="Cys_met_metab_PP"/>
</dbReference>
<comment type="cofactor">
    <cofactor evidence="1 3 4">
        <name>pyridoxal 5'-phosphate</name>
        <dbReference type="ChEBI" id="CHEBI:597326"/>
    </cofactor>
</comment>
<dbReference type="PANTHER" id="PTHR11808:SF80">
    <property type="entry name" value="CYSTATHIONINE GAMMA-LYASE"/>
    <property type="match status" value="1"/>
</dbReference>
<evidence type="ECO:0000313" key="7">
    <source>
        <dbReference type="Proteomes" id="UP001180536"/>
    </source>
</evidence>